<proteinExistence type="predicted"/>
<dbReference type="EMBL" id="FOIZ01000001">
    <property type="protein sequence ID" value="SEW02956.1"/>
    <property type="molecule type" value="Genomic_DNA"/>
</dbReference>
<feature type="transmembrane region" description="Helical" evidence="1">
    <location>
        <begin position="35"/>
        <end position="53"/>
    </location>
</feature>
<evidence type="ECO:0000313" key="2">
    <source>
        <dbReference type="EMBL" id="SEW02956.1"/>
    </source>
</evidence>
<gene>
    <name evidence="2" type="ORF">SAMN04488515_0727</name>
</gene>
<dbReference type="Proteomes" id="UP000199167">
    <property type="component" value="Unassembled WGS sequence"/>
</dbReference>
<keyword evidence="1" id="KW-0472">Membrane</keyword>
<accession>A0A1I0NNX2</accession>
<evidence type="ECO:0000313" key="3">
    <source>
        <dbReference type="Proteomes" id="UP000199167"/>
    </source>
</evidence>
<keyword evidence="3" id="KW-1185">Reference proteome</keyword>
<dbReference type="AlphaFoldDB" id="A0A1I0NNX2"/>
<protein>
    <recommendedName>
        <fullName evidence="4">Tetratricopeptide repeat-like domain-containing protein</fullName>
    </recommendedName>
</protein>
<dbReference type="STRING" id="364200.SAMN04488515_0727"/>
<organism evidence="2 3">
    <name type="scientific">Cognatiyoonia koreensis</name>
    <dbReference type="NCBI Taxonomy" id="364200"/>
    <lineage>
        <taxon>Bacteria</taxon>
        <taxon>Pseudomonadati</taxon>
        <taxon>Pseudomonadota</taxon>
        <taxon>Alphaproteobacteria</taxon>
        <taxon>Rhodobacterales</taxon>
        <taxon>Paracoccaceae</taxon>
        <taxon>Cognatiyoonia</taxon>
    </lineage>
</organism>
<reference evidence="2 3" key="1">
    <citation type="submission" date="2016-10" db="EMBL/GenBank/DDBJ databases">
        <authorList>
            <person name="de Groot N.N."/>
        </authorList>
    </citation>
    <scope>NUCLEOTIDE SEQUENCE [LARGE SCALE GENOMIC DNA]</scope>
    <source>
        <strain evidence="2 3">DSM 17925</strain>
    </source>
</reference>
<evidence type="ECO:0000256" key="1">
    <source>
        <dbReference type="SAM" id="Phobius"/>
    </source>
</evidence>
<name>A0A1I0NNX2_9RHOB</name>
<keyword evidence="1" id="KW-0812">Transmembrane</keyword>
<sequence>MQHLCGDRAVSDSDSFINEVSEEVRRDALYGYLRRYGWIAVLAILALVGGAAWNEYSKSQAQAEAEATGDALIAALSADDPDARVAALTQVEADGAAIAVTALLTAAAQQENGAMDDAAATLGALAVNPDVPEIYRDLSAFKAAMLETNEDPATRRTNLEALAQPGATFALLAQEQLALMDVSEGKTEEAIAKLQAIAEDAAVTRGLLERSRTLLVALGVELAPDAGAAETEEQASE</sequence>
<evidence type="ECO:0008006" key="4">
    <source>
        <dbReference type="Google" id="ProtNLM"/>
    </source>
</evidence>
<keyword evidence="1" id="KW-1133">Transmembrane helix</keyword>